<dbReference type="InterPro" id="IPR036116">
    <property type="entry name" value="FN3_sf"/>
</dbReference>
<feature type="chain" id="PRO_5047457924" evidence="1">
    <location>
        <begin position="27"/>
        <end position="242"/>
    </location>
</feature>
<dbReference type="InterPro" id="IPR013783">
    <property type="entry name" value="Ig-like_fold"/>
</dbReference>
<organism evidence="3 4">
    <name type="scientific">Cohnella silvisoli</name>
    <dbReference type="NCBI Taxonomy" id="2873699"/>
    <lineage>
        <taxon>Bacteria</taxon>
        <taxon>Bacillati</taxon>
        <taxon>Bacillota</taxon>
        <taxon>Bacilli</taxon>
        <taxon>Bacillales</taxon>
        <taxon>Paenibacillaceae</taxon>
        <taxon>Cohnella</taxon>
    </lineage>
</organism>
<dbReference type="SUPFAM" id="SSF49265">
    <property type="entry name" value="Fibronectin type III"/>
    <property type="match status" value="1"/>
</dbReference>
<dbReference type="RefSeq" id="WP_232184075.1">
    <property type="nucleotide sequence ID" value="NZ_JAIOAP010000002.1"/>
</dbReference>
<comment type="caution">
    <text evidence="3">The sequence shown here is derived from an EMBL/GenBank/DDBJ whole genome shotgun (WGS) entry which is preliminary data.</text>
</comment>
<keyword evidence="4" id="KW-1185">Reference proteome</keyword>
<protein>
    <submittedName>
        <fullName evidence="3">Fibronectin type III domain-containing protein</fullName>
    </submittedName>
</protein>
<evidence type="ECO:0000313" key="4">
    <source>
        <dbReference type="Proteomes" id="UP001493487"/>
    </source>
</evidence>
<feature type="domain" description="Fibronectin type-III" evidence="2">
    <location>
        <begin position="142"/>
        <end position="222"/>
    </location>
</feature>
<dbReference type="Pfam" id="PF00041">
    <property type="entry name" value="fn3"/>
    <property type="match status" value="2"/>
</dbReference>
<dbReference type="CDD" id="cd00063">
    <property type="entry name" value="FN3"/>
    <property type="match status" value="1"/>
</dbReference>
<reference evidence="3 4" key="1">
    <citation type="journal article" date="2023" name="Genome Announc.">
        <title>Pan-Genome Analyses of the Genus Cohnella and Proposal of the Novel Species Cohnella silvisoli sp. nov., Isolated from Forest Soil.</title>
        <authorList>
            <person name="Wang C."/>
            <person name="Mao L."/>
            <person name="Bao G."/>
            <person name="Zhu H."/>
        </authorList>
    </citation>
    <scope>NUCLEOTIDE SEQUENCE [LARGE SCALE GENOMIC DNA]</scope>
    <source>
        <strain evidence="3 4">NL03-T5-1</strain>
    </source>
</reference>
<name>A0ABV1KN29_9BACL</name>
<proteinExistence type="predicted"/>
<gene>
    <name evidence="3" type="ORF">QJS35_03685</name>
</gene>
<sequence>MKKRSKSISAMLALSLFLACAVPVQAASVTGQVYSEIEISNIAVKVTPGDKQLTVAFPKKFSEDVEADSFEITIQKANENTLSAPVKLSASAITTATASYTFKNLTNKTSYSIQVTAFADGDTVAEGSGSGIPVGKPPALNGVTAKAGDGSVTISFNKINGAAPTTYQIHYWIKKDAAGNPIFEKPIIIKAATVKNATFTYVLSKLKNGTTYHFNVFAEKNNEVVAITSDVTATPKAPIKKK</sequence>
<evidence type="ECO:0000313" key="3">
    <source>
        <dbReference type="EMBL" id="MEQ4481489.1"/>
    </source>
</evidence>
<evidence type="ECO:0000256" key="1">
    <source>
        <dbReference type="SAM" id="SignalP"/>
    </source>
</evidence>
<keyword evidence="1" id="KW-0732">Signal</keyword>
<evidence type="ECO:0000259" key="2">
    <source>
        <dbReference type="Pfam" id="PF00041"/>
    </source>
</evidence>
<dbReference type="EMBL" id="JASKHM010000002">
    <property type="protein sequence ID" value="MEQ4481489.1"/>
    <property type="molecule type" value="Genomic_DNA"/>
</dbReference>
<feature type="domain" description="Fibronectin type-III" evidence="2">
    <location>
        <begin position="41"/>
        <end position="121"/>
    </location>
</feature>
<feature type="signal peptide" evidence="1">
    <location>
        <begin position="1"/>
        <end position="26"/>
    </location>
</feature>
<dbReference type="InterPro" id="IPR003961">
    <property type="entry name" value="FN3_dom"/>
</dbReference>
<dbReference type="Gene3D" id="2.60.40.10">
    <property type="entry name" value="Immunoglobulins"/>
    <property type="match status" value="2"/>
</dbReference>
<dbReference type="Proteomes" id="UP001493487">
    <property type="component" value="Unassembled WGS sequence"/>
</dbReference>
<accession>A0ABV1KN29</accession>
<dbReference type="PROSITE" id="PS51257">
    <property type="entry name" value="PROKAR_LIPOPROTEIN"/>
    <property type="match status" value="1"/>
</dbReference>